<organism evidence="1 2">
    <name type="scientific">Pseudomonas phage NV1</name>
    <dbReference type="NCBI Taxonomy" id="2079543"/>
    <lineage>
        <taxon>Viruses</taxon>
        <taxon>Duplodnaviria</taxon>
        <taxon>Heunggongvirae</taxon>
        <taxon>Uroviricota</taxon>
        <taxon>Caudoviricetes</taxon>
        <taxon>Vicosavirus</taxon>
        <taxon>Vicosavirus NV1</taxon>
    </lineage>
</organism>
<protein>
    <submittedName>
        <fullName evidence="1">Uncharacterized protein</fullName>
    </submittedName>
</protein>
<dbReference type="Proteomes" id="UP000240328">
    <property type="component" value="Segment"/>
</dbReference>
<accession>A0A2L0HPX8</accession>
<dbReference type="OrthoDB" id="35650at10239"/>
<name>A0A2L0HPX8_9CAUD</name>
<dbReference type="EMBL" id="MG845684">
    <property type="protein sequence ID" value="AUX83634.1"/>
    <property type="molecule type" value="Genomic_DNA"/>
</dbReference>
<reference evidence="1 2" key="1">
    <citation type="submission" date="2018-01" db="EMBL/GenBank/DDBJ databases">
        <title>Genome of Pseudomonas phage NV1, a LUZ24-like virus of Pseudomonas tolaasii.</title>
        <authorList>
            <person name="Storey N.H."/>
        </authorList>
    </citation>
    <scope>NUCLEOTIDE SEQUENCE [LARGE SCALE GENOMIC DNA]</scope>
</reference>
<keyword evidence="2" id="KW-1185">Reference proteome</keyword>
<evidence type="ECO:0000313" key="2">
    <source>
        <dbReference type="Proteomes" id="UP000240328"/>
    </source>
</evidence>
<gene>
    <name evidence="1" type="ORF">NV1_p05</name>
</gene>
<evidence type="ECO:0000313" key="1">
    <source>
        <dbReference type="EMBL" id="AUX83634.1"/>
    </source>
</evidence>
<sequence>MARTIRNTPSNPFRRKIVKRDAIGVERRQSKRSNWIGPCDTVTPPPDDYLMDAPTVGEWVGQHGWL</sequence>
<proteinExistence type="predicted"/>